<dbReference type="GO" id="GO:0008880">
    <property type="term" value="F:glucuronate isomerase activity"/>
    <property type="evidence" value="ECO:0007669"/>
    <property type="project" value="InterPro"/>
</dbReference>
<dbReference type="Proteomes" id="UP000264002">
    <property type="component" value="Unassembled WGS sequence"/>
</dbReference>
<dbReference type="PANTHER" id="PTHR39193:SF1">
    <property type="entry name" value="5-DEOXY-GLUCURONATE ISOMERASE"/>
    <property type="match status" value="1"/>
</dbReference>
<protein>
    <submittedName>
        <fullName evidence="2">5-deoxyglucuronate isomerase</fullName>
    </submittedName>
</protein>
<dbReference type="InterPro" id="IPR014710">
    <property type="entry name" value="RmlC-like_jellyroll"/>
</dbReference>
<name>A0A372ME02_9SPIR</name>
<dbReference type="EMBL" id="QUWK01000014">
    <property type="protein sequence ID" value="RFU93984.1"/>
    <property type="molecule type" value="Genomic_DNA"/>
</dbReference>
<reference evidence="2 3" key="2">
    <citation type="submission" date="2018-09" db="EMBL/GenBank/DDBJ databases">
        <title>Genome of Sphaerochaeta halotolerans strain 4-11.</title>
        <authorList>
            <person name="Nazina T.N."/>
            <person name="Sokolova D.S."/>
        </authorList>
    </citation>
    <scope>NUCLEOTIDE SEQUENCE [LARGE SCALE GENOMIC DNA]</scope>
    <source>
        <strain evidence="2 3">4-11</strain>
    </source>
</reference>
<dbReference type="GO" id="GO:0019310">
    <property type="term" value="P:inositol catabolic process"/>
    <property type="evidence" value="ECO:0007669"/>
    <property type="project" value="InterPro"/>
</dbReference>
<evidence type="ECO:0000313" key="2">
    <source>
        <dbReference type="EMBL" id="RFU93984.1"/>
    </source>
</evidence>
<evidence type="ECO:0000256" key="1">
    <source>
        <dbReference type="ARBA" id="ARBA00023235"/>
    </source>
</evidence>
<dbReference type="OrthoDB" id="9799936at2"/>
<dbReference type="InterPro" id="IPR011051">
    <property type="entry name" value="RmlC_Cupin_sf"/>
</dbReference>
<dbReference type="SUPFAM" id="SSF51182">
    <property type="entry name" value="RmlC-like cupins"/>
    <property type="match status" value="1"/>
</dbReference>
<sequence length="269" mass="30590">MIVQKQEPFDWGYTSITSLDGPHSDMLLDFGILKLKAGEHTSCTLPLERAWMLLKGKITFSWDEGSATSERQSCIDESPVVLHAPSSVPVTIKAERDCELVVERCKNEQSFPVRFYDKGDVKTEVFGAGVLQETSNRTVRTVFDGESAPYSNMVMGEVINHPGRWSSYPPHDHPHPEIYHYRFFPRQGFGISVLDEDAFVVHDGDTSLIKPNTTHSQGAAPGYAMYYVWMIPHLPGDKWLPTTRYYRNEHTWLLEKGVKVWPEIPATME</sequence>
<dbReference type="PANTHER" id="PTHR39193">
    <property type="entry name" value="5-DEOXY-GLUCURONATE ISOMERASE"/>
    <property type="match status" value="1"/>
</dbReference>
<proteinExistence type="predicted"/>
<reference evidence="3" key="1">
    <citation type="submission" date="2018-08" db="EMBL/GenBank/DDBJ databases">
        <authorList>
            <person name="Grouzdev D.S."/>
            <person name="Krutkina M.S."/>
        </authorList>
    </citation>
    <scope>NUCLEOTIDE SEQUENCE [LARGE SCALE GENOMIC DNA]</scope>
    <source>
        <strain evidence="3">4-11</strain>
    </source>
</reference>
<dbReference type="InterPro" id="IPR024203">
    <property type="entry name" value="Deoxy-glucuronate_isom_IolB"/>
</dbReference>
<comment type="caution">
    <text evidence="2">The sequence shown here is derived from an EMBL/GenBank/DDBJ whole genome shotgun (WGS) entry which is preliminary data.</text>
</comment>
<dbReference type="InterPro" id="IPR021120">
    <property type="entry name" value="KduI/IolB_isomerase"/>
</dbReference>
<organism evidence="2 3">
    <name type="scientific">Sphaerochaeta halotolerans</name>
    <dbReference type="NCBI Taxonomy" id="2293840"/>
    <lineage>
        <taxon>Bacteria</taxon>
        <taxon>Pseudomonadati</taxon>
        <taxon>Spirochaetota</taxon>
        <taxon>Spirochaetia</taxon>
        <taxon>Spirochaetales</taxon>
        <taxon>Sphaerochaetaceae</taxon>
        <taxon>Sphaerochaeta</taxon>
    </lineage>
</organism>
<dbReference type="AlphaFoldDB" id="A0A372ME02"/>
<dbReference type="Gene3D" id="2.60.120.10">
    <property type="entry name" value="Jelly Rolls"/>
    <property type="match status" value="2"/>
</dbReference>
<accession>A0A372ME02</accession>
<keyword evidence="1 2" id="KW-0413">Isomerase</keyword>
<dbReference type="PIRSF" id="PIRSF036628">
    <property type="entry name" value="IolB"/>
    <property type="match status" value="1"/>
</dbReference>
<evidence type="ECO:0000313" key="3">
    <source>
        <dbReference type="Proteomes" id="UP000264002"/>
    </source>
</evidence>
<dbReference type="Pfam" id="PF04962">
    <property type="entry name" value="KduI"/>
    <property type="match status" value="1"/>
</dbReference>
<dbReference type="RefSeq" id="WP_117331248.1">
    <property type="nucleotide sequence ID" value="NZ_QUWK01000014.1"/>
</dbReference>
<gene>
    <name evidence="2" type="ORF">DYP60_11975</name>
</gene>
<keyword evidence="3" id="KW-1185">Reference proteome</keyword>